<keyword evidence="5" id="KW-0406">Ion transport</keyword>
<organism evidence="5 6">
    <name type="scientific">Imperialibacter roseus</name>
    <dbReference type="NCBI Taxonomy" id="1324217"/>
    <lineage>
        <taxon>Bacteria</taxon>
        <taxon>Pseudomonadati</taxon>
        <taxon>Bacteroidota</taxon>
        <taxon>Cytophagia</taxon>
        <taxon>Cytophagales</taxon>
        <taxon>Flammeovirgaceae</taxon>
        <taxon>Imperialibacter</taxon>
    </lineage>
</organism>
<feature type="domain" description="RCK N-terminal" evidence="3">
    <location>
        <begin position="117"/>
        <end position="233"/>
    </location>
</feature>
<dbReference type="InterPro" id="IPR003148">
    <property type="entry name" value="RCK_N"/>
</dbReference>
<feature type="domain" description="RCK C-terminal" evidence="4">
    <location>
        <begin position="255"/>
        <end position="342"/>
    </location>
</feature>
<keyword evidence="5" id="KW-0813">Transport</keyword>
<evidence type="ECO:0000259" key="3">
    <source>
        <dbReference type="PROSITE" id="PS51201"/>
    </source>
</evidence>
<dbReference type="SUPFAM" id="SSF116726">
    <property type="entry name" value="TrkA C-terminal domain-like"/>
    <property type="match status" value="1"/>
</dbReference>
<dbReference type="InterPro" id="IPR013099">
    <property type="entry name" value="K_chnl_dom"/>
</dbReference>
<dbReference type="Gene3D" id="3.40.50.720">
    <property type="entry name" value="NAD(P)-binding Rossmann-like Domain"/>
    <property type="match status" value="1"/>
</dbReference>
<reference evidence="5 6" key="1">
    <citation type="journal article" date="2023" name="Microbiol. Resour. Announc.">
        <title>Complete Genome Sequence of Imperialibacter roseus strain P4T.</title>
        <authorList>
            <person name="Tizabi D.R."/>
            <person name="Bachvaroff T."/>
            <person name="Hill R.T."/>
        </authorList>
    </citation>
    <scope>NUCLEOTIDE SEQUENCE [LARGE SCALE GENOMIC DNA]</scope>
    <source>
        <strain evidence="5 6">P4T</strain>
    </source>
</reference>
<sequence>MSELKTINHVNKQLRNLIISFFLFLFSLGVGLVGFTVIEELDFVNALYMTIITVGTVGFTEVKELSAAGRVFTSIYILMNLGIFAYVVSVISSYIFEGKLKSIVKSYRSGMEISKLKNHVIVCGYGRNGARSSEELKKSKEQFVIIEKDPNMVNVIPDEMKLFIGDATEDENLRTVGIERARAIIITTPNDASNVFITLTARALNEKIRIIARASNIETENKLYRAGANNVILPDLLGGMFMAQLVTKPIVIEFLNLLNGVSGMSYHLEEVGYEHLKSEYRDKTLRQLDISATTGVIVVGVKDNVKGLIPGPSADTFIGENDYLIVLGSNVILKKFFDVYTTLNYDKM</sequence>
<evidence type="ECO:0000256" key="1">
    <source>
        <dbReference type="ARBA" id="ARBA00004651"/>
    </source>
</evidence>
<comment type="subcellular location">
    <subcellularLocation>
        <location evidence="1">Cell membrane</location>
        <topology evidence="1">Multi-pass membrane protein</topology>
    </subcellularLocation>
</comment>
<protein>
    <submittedName>
        <fullName evidence="5">Potassium channel protein</fullName>
    </submittedName>
</protein>
<keyword evidence="5" id="KW-0407">Ion channel</keyword>
<evidence type="ECO:0000259" key="4">
    <source>
        <dbReference type="PROSITE" id="PS51202"/>
    </source>
</evidence>
<dbReference type="GO" id="GO:0034220">
    <property type="term" value="P:monoatomic ion transmembrane transport"/>
    <property type="evidence" value="ECO:0007669"/>
    <property type="project" value="UniProtKB-KW"/>
</dbReference>
<accession>A0ABZ0IQT9</accession>
<feature type="transmembrane region" description="Helical" evidence="2">
    <location>
        <begin position="74"/>
        <end position="96"/>
    </location>
</feature>
<dbReference type="Pfam" id="PF02254">
    <property type="entry name" value="TrkA_N"/>
    <property type="match status" value="1"/>
</dbReference>
<dbReference type="SUPFAM" id="SSF51735">
    <property type="entry name" value="NAD(P)-binding Rossmann-fold domains"/>
    <property type="match status" value="1"/>
</dbReference>
<dbReference type="InterPro" id="IPR036291">
    <property type="entry name" value="NAD(P)-bd_dom_sf"/>
</dbReference>
<dbReference type="InterPro" id="IPR036721">
    <property type="entry name" value="RCK_C_sf"/>
</dbReference>
<name>A0ABZ0IQT9_9BACT</name>
<feature type="transmembrane region" description="Helical" evidence="2">
    <location>
        <begin position="43"/>
        <end position="62"/>
    </location>
</feature>
<dbReference type="Pfam" id="PF02080">
    <property type="entry name" value="TrkA_C"/>
    <property type="match status" value="1"/>
</dbReference>
<dbReference type="RefSeq" id="WP_317490105.1">
    <property type="nucleotide sequence ID" value="NZ_CP136051.1"/>
</dbReference>
<dbReference type="SUPFAM" id="SSF81324">
    <property type="entry name" value="Voltage-gated potassium channels"/>
    <property type="match status" value="1"/>
</dbReference>
<dbReference type="Gene3D" id="3.30.70.1450">
    <property type="entry name" value="Regulator of K+ conductance, C-terminal domain"/>
    <property type="match status" value="1"/>
</dbReference>
<evidence type="ECO:0000313" key="6">
    <source>
        <dbReference type="Proteomes" id="UP001302349"/>
    </source>
</evidence>
<evidence type="ECO:0000256" key="2">
    <source>
        <dbReference type="SAM" id="Phobius"/>
    </source>
</evidence>
<proteinExistence type="predicted"/>
<keyword evidence="2" id="KW-0812">Transmembrane</keyword>
<evidence type="ECO:0000313" key="5">
    <source>
        <dbReference type="EMBL" id="WOK07427.1"/>
    </source>
</evidence>
<dbReference type="InterPro" id="IPR006037">
    <property type="entry name" value="RCK_C"/>
</dbReference>
<feature type="transmembrane region" description="Helical" evidence="2">
    <location>
        <begin position="17"/>
        <end position="37"/>
    </location>
</feature>
<dbReference type="PROSITE" id="PS51201">
    <property type="entry name" value="RCK_N"/>
    <property type="match status" value="1"/>
</dbReference>
<dbReference type="PROSITE" id="PS51202">
    <property type="entry name" value="RCK_C"/>
    <property type="match status" value="1"/>
</dbReference>
<keyword evidence="6" id="KW-1185">Reference proteome</keyword>
<keyword evidence="2" id="KW-1133">Transmembrane helix</keyword>
<dbReference type="PANTHER" id="PTHR43833">
    <property type="entry name" value="POTASSIUM CHANNEL PROTEIN 2-RELATED-RELATED"/>
    <property type="match status" value="1"/>
</dbReference>
<dbReference type="InterPro" id="IPR050721">
    <property type="entry name" value="Trk_Ktr_HKT_K-transport"/>
</dbReference>
<dbReference type="Pfam" id="PF07885">
    <property type="entry name" value="Ion_trans_2"/>
    <property type="match status" value="1"/>
</dbReference>
<dbReference type="EMBL" id="CP136051">
    <property type="protein sequence ID" value="WOK07427.1"/>
    <property type="molecule type" value="Genomic_DNA"/>
</dbReference>
<keyword evidence="2" id="KW-0472">Membrane</keyword>
<gene>
    <name evidence="5" type="ORF">RT717_02170</name>
</gene>
<dbReference type="PANTHER" id="PTHR43833:SF9">
    <property type="entry name" value="POTASSIUM CHANNEL PROTEIN YUGO-RELATED"/>
    <property type="match status" value="1"/>
</dbReference>
<dbReference type="Gene3D" id="1.10.287.70">
    <property type="match status" value="1"/>
</dbReference>
<dbReference type="Proteomes" id="UP001302349">
    <property type="component" value="Chromosome"/>
</dbReference>